<protein>
    <submittedName>
        <fullName evidence="1">Uncharacterized protein</fullName>
    </submittedName>
</protein>
<proteinExistence type="predicted"/>
<keyword evidence="2" id="KW-1185">Reference proteome</keyword>
<evidence type="ECO:0000313" key="2">
    <source>
        <dbReference type="Proteomes" id="UP000799777"/>
    </source>
</evidence>
<gene>
    <name evidence="1" type="ORF">EK21DRAFT_106853</name>
</gene>
<dbReference type="PANTHER" id="PTHR38790">
    <property type="entry name" value="2EXR DOMAIN-CONTAINING PROTEIN-RELATED"/>
    <property type="match status" value="1"/>
</dbReference>
<dbReference type="PANTHER" id="PTHR38790:SF4">
    <property type="entry name" value="2EXR DOMAIN-CONTAINING PROTEIN"/>
    <property type="match status" value="1"/>
</dbReference>
<dbReference type="EMBL" id="ML978156">
    <property type="protein sequence ID" value="KAF2036020.1"/>
    <property type="molecule type" value="Genomic_DNA"/>
</dbReference>
<dbReference type="AlphaFoldDB" id="A0A9P4HM25"/>
<dbReference type="Proteomes" id="UP000799777">
    <property type="component" value="Unassembled WGS sequence"/>
</dbReference>
<accession>A0A9P4HM25</accession>
<organism evidence="1 2">
    <name type="scientific">Setomelanomma holmii</name>
    <dbReference type="NCBI Taxonomy" id="210430"/>
    <lineage>
        <taxon>Eukaryota</taxon>
        <taxon>Fungi</taxon>
        <taxon>Dikarya</taxon>
        <taxon>Ascomycota</taxon>
        <taxon>Pezizomycotina</taxon>
        <taxon>Dothideomycetes</taxon>
        <taxon>Pleosporomycetidae</taxon>
        <taxon>Pleosporales</taxon>
        <taxon>Pleosporineae</taxon>
        <taxon>Phaeosphaeriaceae</taxon>
        <taxon>Setomelanomma</taxon>
    </lineage>
</organism>
<reference evidence="1" key="1">
    <citation type="journal article" date="2020" name="Stud. Mycol.">
        <title>101 Dothideomycetes genomes: a test case for predicting lifestyles and emergence of pathogens.</title>
        <authorList>
            <person name="Haridas S."/>
            <person name="Albert R."/>
            <person name="Binder M."/>
            <person name="Bloem J."/>
            <person name="Labutti K."/>
            <person name="Salamov A."/>
            <person name="Andreopoulos B."/>
            <person name="Baker S."/>
            <person name="Barry K."/>
            <person name="Bills G."/>
            <person name="Bluhm B."/>
            <person name="Cannon C."/>
            <person name="Castanera R."/>
            <person name="Culley D."/>
            <person name="Daum C."/>
            <person name="Ezra D."/>
            <person name="Gonzalez J."/>
            <person name="Henrissat B."/>
            <person name="Kuo A."/>
            <person name="Liang C."/>
            <person name="Lipzen A."/>
            <person name="Lutzoni F."/>
            <person name="Magnuson J."/>
            <person name="Mondo S."/>
            <person name="Nolan M."/>
            <person name="Ohm R."/>
            <person name="Pangilinan J."/>
            <person name="Park H.-J."/>
            <person name="Ramirez L."/>
            <person name="Alfaro M."/>
            <person name="Sun H."/>
            <person name="Tritt A."/>
            <person name="Yoshinaga Y."/>
            <person name="Zwiers L.-H."/>
            <person name="Turgeon B."/>
            <person name="Goodwin S."/>
            <person name="Spatafora J."/>
            <person name="Crous P."/>
            <person name="Grigoriev I."/>
        </authorList>
    </citation>
    <scope>NUCLEOTIDE SEQUENCE</scope>
    <source>
        <strain evidence="1">CBS 110217</strain>
    </source>
</reference>
<evidence type="ECO:0000313" key="1">
    <source>
        <dbReference type="EMBL" id="KAF2036020.1"/>
    </source>
</evidence>
<sequence length="219" mass="25033">MDAPGEPPTEAITDRNARKSPLLQLPAEVKNEIYGYVIGGRDINLAGYRTVHHPDIALLVVCRQIYQDTRLLPFALNHGTVTNLLGLKVDCLFLFKDFQRLSIRHVRLEQAWSVVHECLDDMETQGLSFRDILPGVVSVHLDMYEDERAPAFFSSDMSIISDTALLPWRSSRSDWRKLRGFALKKEVMYLKAWMLSDSVGKRPIEVFTTNDRDRKNTLG</sequence>
<dbReference type="OrthoDB" id="5413827at2759"/>
<name>A0A9P4HM25_9PLEO</name>
<comment type="caution">
    <text evidence="1">The sequence shown here is derived from an EMBL/GenBank/DDBJ whole genome shotgun (WGS) entry which is preliminary data.</text>
</comment>